<reference evidence="2 3" key="1">
    <citation type="submission" date="2015-09" db="EMBL/GenBank/DDBJ databases">
        <title>Host preference determinants of Valsa canker pathogens revealed by comparative genomics.</title>
        <authorList>
            <person name="Yin Z."/>
            <person name="Huang L."/>
        </authorList>
    </citation>
    <scope>NUCLEOTIDE SEQUENCE [LARGE SCALE GENOMIC DNA]</scope>
    <source>
        <strain evidence="2 3">SXYLt</strain>
    </source>
</reference>
<evidence type="ECO:0000256" key="1">
    <source>
        <dbReference type="SAM" id="Phobius"/>
    </source>
</evidence>
<keyword evidence="3" id="KW-1185">Reference proteome</keyword>
<feature type="transmembrane region" description="Helical" evidence="1">
    <location>
        <begin position="38"/>
        <end position="59"/>
    </location>
</feature>
<evidence type="ECO:0000313" key="2">
    <source>
        <dbReference type="EMBL" id="ROW17312.1"/>
    </source>
</evidence>
<dbReference type="EMBL" id="LKEB01000003">
    <property type="protein sequence ID" value="ROW17312.1"/>
    <property type="molecule type" value="Genomic_DNA"/>
</dbReference>
<dbReference type="OrthoDB" id="3202396at2759"/>
<organism evidence="2 3">
    <name type="scientific">Cytospora leucostoma</name>
    <dbReference type="NCBI Taxonomy" id="1230097"/>
    <lineage>
        <taxon>Eukaryota</taxon>
        <taxon>Fungi</taxon>
        <taxon>Dikarya</taxon>
        <taxon>Ascomycota</taxon>
        <taxon>Pezizomycotina</taxon>
        <taxon>Sordariomycetes</taxon>
        <taxon>Sordariomycetidae</taxon>
        <taxon>Diaporthales</taxon>
        <taxon>Cytosporaceae</taxon>
        <taxon>Cytospora</taxon>
    </lineage>
</organism>
<keyword evidence="1" id="KW-0472">Membrane</keyword>
<dbReference type="STRING" id="1230097.A0A423XLP8"/>
<accession>A0A423XLP8</accession>
<dbReference type="AlphaFoldDB" id="A0A423XLP8"/>
<dbReference type="Pfam" id="PF13826">
    <property type="entry name" value="Monooxy_af470-like"/>
    <property type="match status" value="1"/>
</dbReference>
<proteinExistence type="predicted"/>
<dbReference type="InterPro" id="IPR025444">
    <property type="entry name" value="Monooxy_af470"/>
</dbReference>
<dbReference type="Proteomes" id="UP000285146">
    <property type="component" value="Unassembled WGS sequence"/>
</dbReference>
<name>A0A423XLP8_9PEZI</name>
<comment type="caution">
    <text evidence="2">The sequence shown here is derived from an EMBL/GenBank/DDBJ whole genome shotgun (WGS) entry which is preliminary data.</text>
</comment>
<sequence>MTAGDFQPVLATTNAPTDGRPFPFIHLLLKDAFTLPTILSIGALIQATIFAVIPARYAFIPLGLVLARSTITTIIQSRTLKDNPFTIDTIHGRVTAQLPSRSTGAFGSQPAAQPLVVFHLGVRINHPLGPLAPGAREMGEHFQAMASDLNIRRDEYGMLGLSMWRANERETNNSTLMVAYFRDIQDLNRFAHDKVHREGWDWYHEFARKAGNTHLGIYHETFVTYPGQYETIYVDCAPTLLGASNVRVKVGDGKDEETWTRPLVNADHSALRSQSRRMGSTLGLEGKIEMY</sequence>
<keyword evidence="1" id="KW-1133">Transmembrane helix</keyword>
<dbReference type="InParanoid" id="A0A423XLP8"/>
<protein>
    <submittedName>
        <fullName evidence="2">Uncharacterized protein</fullName>
    </submittedName>
</protein>
<gene>
    <name evidence="2" type="ORF">VPNG_01363</name>
</gene>
<evidence type="ECO:0000313" key="3">
    <source>
        <dbReference type="Proteomes" id="UP000285146"/>
    </source>
</evidence>
<keyword evidence="1" id="KW-0812">Transmembrane</keyword>